<evidence type="ECO:0000313" key="1">
    <source>
        <dbReference type="EMBL" id="KAJ8884775.1"/>
    </source>
</evidence>
<keyword evidence="2" id="KW-1185">Reference proteome</keyword>
<proteinExistence type="predicted"/>
<reference evidence="1 2" key="1">
    <citation type="submission" date="2023-02" db="EMBL/GenBank/DDBJ databases">
        <title>LHISI_Scaffold_Assembly.</title>
        <authorList>
            <person name="Stuart O.P."/>
            <person name="Cleave R."/>
            <person name="Magrath M.J.L."/>
            <person name="Mikheyev A.S."/>
        </authorList>
    </citation>
    <scope>NUCLEOTIDE SEQUENCE [LARGE SCALE GENOMIC DNA]</scope>
    <source>
        <strain evidence="1">Daus_M_001</strain>
        <tissue evidence="1">Leg muscle</tissue>
    </source>
</reference>
<sequence length="111" mass="12931">MTLPNKWVCNLNTLHLSVSYINGEAGIGVKSIVKTFTAFAYLTNKFPNFFYAKREEANDLLESYHAIECNTSFKPHFLYSHIDFFPGILVTVRDKHGRRFHQYISTMKQSY</sequence>
<name>A0ABQ9HK96_9NEOP</name>
<gene>
    <name evidence="1" type="ORF">PR048_010971</name>
</gene>
<dbReference type="EMBL" id="JARBHB010000004">
    <property type="protein sequence ID" value="KAJ8884775.1"/>
    <property type="molecule type" value="Genomic_DNA"/>
</dbReference>
<accession>A0ABQ9HK96</accession>
<comment type="caution">
    <text evidence="1">The sequence shown here is derived from an EMBL/GenBank/DDBJ whole genome shotgun (WGS) entry which is preliminary data.</text>
</comment>
<evidence type="ECO:0000313" key="2">
    <source>
        <dbReference type="Proteomes" id="UP001159363"/>
    </source>
</evidence>
<dbReference type="PANTHER" id="PTHR46114">
    <property type="entry name" value="APPLE DOMAIN-CONTAINING PROTEIN"/>
    <property type="match status" value="1"/>
</dbReference>
<dbReference type="Proteomes" id="UP001159363">
    <property type="component" value="Chromosome X"/>
</dbReference>
<dbReference type="PANTHER" id="PTHR46114:SF1">
    <property type="entry name" value="ZAD DOMAIN-CONTAINING PROTEIN"/>
    <property type="match status" value="1"/>
</dbReference>
<protein>
    <submittedName>
        <fullName evidence="1">Uncharacterized protein</fullName>
    </submittedName>
</protein>
<organism evidence="1 2">
    <name type="scientific">Dryococelus australis</name>
    <dbReference type="NCBI Taxonomy" id="614101"/>
    <lineage>
        <taxon>Eukaryota</taxon>
        <taxon>Metazoa</taxon>
        <taxon>Ecdysozoa</taxon>
        <taxon>Arthropoda</taxon>
        <taxon>Hexapoda</taxon>
        <taxon>Insecta</taxon>
        <taxon>Pterygota</taxon>
        <taxon>Neoptera</taxon>
        <taxon>Polyneoptera</taxon>
        <taxon>Phasmatodea</taxon>
        <taxon>Verophasmatodea</taxon>
        <taxon>Anareolatae</taxon>
        <taxon>Phasmatidae</taxon>
        <taxon>Eurycanthinae</taxon>
        <taxon>Dryococelus</taxon>
    </lineage>
</organism>